<dbReference type="PRINTS" id="PR00452">
    <property type="entry name" value="SH3DOMAIN"/>
</dbReference>
<dbReference type="PROSITE" id="PS51741">
    <property type="entry name" value="F_BAR"/>
    <property type="match status" value="1"/>
</dbReference>
<evidence type="ECO:0000256" key="1">
    <source>
        <dbReference type="ARBA" id="ARBA00022443"/>
    </source>
</evidence>
<dbReference type="Pfam" id="PF00018">
    <property type="entry name" value="SH3_1"/>
    <property type="match status" value="1"/>
</dbReference>
<feature type="region of interest" description="Disordered" evidence="5">
    <location>
        <begin position="411"/>
        <end position="472"/>
    </location>
</feature>
<name>A0ABN8NHV1_9CNID</name>
<dbReference type="Gene3D" id="1.20.1270.60">
    <property type="entry name" value="Arfaptin homology (AH) domain/BAR domain"/>
    <property type="match status" value="1"/>
</dbReference>
<dbReference type="SUPFAM" id="SSF50044">
    <property type="entry name" value="SH3-domain"/>
    <property type="match status" value="1"/>
</dbReference>
<dbReference type="CDD" id="cd11911">
    <property type="entry name" value="SH3_CIP4-like"/>
    <property type="match status" value="1"/>
</dbReference>
<feature type="compositionally biased region" description="Acidic residues" evidence="5">
    <location>
        <begin position="459"/>
        <end position="472"/>
    </location>
</feature>
<dbReference type="InterPro" id="IPR001452">
    <property type="entry name" value="SH3_domain"/>
</dbReference>
<evidence type="ECO:0000256" key="2">
    <source>
        <dbReference type="ARBA" id="ARBA00023054"/>
    </source>
</evidence>
<evidence type="ECO:0000256" key="4">
    <source>
        <dbReference type="PROSITE-ProRule" id="PRU01077"/>
    </source>
</evidence>
<feature type="compositionally biased region" description="Pro residues" evidence="5">
    <location>
        <begin position="439"/>
        <end position="453"/>
    </location>
</feature>
<dbReference type="PANTHER" id="PTHR15735:SF12">
    <property type="entry name" value="CDC42-INTERACTING PROTEIN 4, ISOFORM B"/>
    <property type="match status" value="1"/>
</dbReference>
<dbReference type="InterPro" id="IPR036028">
    <property type="entry name" value="SH3-like_dom_sf"/>
</dbReference>
<evidence type="ECO:0000259" key="7">
    <source>
        <dbReference type="PROSITE" id="PS51741"/>
    </source>
</evidence>
<evidence type="ECO:0000256" key="5">
    <source>
        <dbReference type="SAM" id="MobiDB-lite"/>
    </source>
</evidence>
<evidence type="ECO:0000256" key="3">
    <source>
        <dbReference type="PROSITE-ProRule" id="PRU00192"/>
    </source>
</evidence>
<keyword evidence="2 4" id="KW-0175">Coiled coil</keyword>
<comment type="caution">
    <text evidence="8">The sequence shown here is derived from an EMBL/GenBank/DDBJ whole genome shotgun (WGS) entry which is preliminary data.</text>
</comment>
<dbReference type="CDD" id="cd07653">
    <property type="entry name" value="F-BAR_CIP4-like"/>
    <property type="match status" value="1"/>
</dbReference>
<dbReference type="SMART" id="SM00055">
    <property type="entry name" value="FCH"/>
    <property type="match status" value="1"/>
</dbReference>
<dbReference type="PROSITE" id="PS50002">
    <property type="entry name" value="SH3"/>
    <property type="match status" value="1"/>
</dbReference>
<dbReference type="SUPFAM" id="SSF103657">
    <property type="entry name" value="BAR/IMD domain-like"/>
    <property type="match status" value="1"/>
</dbReference>
<dbReference type="InterPro" id="IPR001060">
    <property type="entry name" value="FCH_dom"/>
</dbReference>
<dbReference type="InterPro" id="IPR027267">
    <property type="entry name" value="AH/BAR_dom_sf"/>
</dbReference>
<evidence type="ECO:0000313" key="8">
    <source>
        <dbReference type="EMBL" id="CAH3109920.1"/>
    </source>
</evidence>
<accession>A0ABN8NHV1</accession>
<evidence type="ECO:0000313" key="9">
    <source>
        <dbReference type="Proteomes" id="UP001159405"/>
    </source>
</evidence>
<dbReference type="CDD" id="cd11619">
    <property type="entry name" value="HR1_CIP4-like"/>
    <property type="match status" value="1"/>
</dbReference>
<reference evidence="8 9" key="1">
    <citation type="submission" date="2022-05" db="EMBL/GenBank/DDBJ databases">
        <authorList>
            <consortium name="Genoscope - CEA"/>
            <person name="William W."/>
        </authorList>
    </citation>
    <scope>NUCLEOTIDE SEQUENCE [LARGE SCALE GENOMIC DNA]</scope>
</reference>
<feature type="domain" description="SH3" evidence="6">
    <location>
        <begin position="472"/>
        <end position="531"/>
    </location>
</feature>
<feature type="domain" description="F-BAR" evidence="7">
    <location>
        <begin position="1"/>
        <end position="262"/>
    </location>
</feature>
<dbReference type="Pfam" id="PF00611">
    <property type="entry name" value="FCH"/>
    <property type="match status" value="1"/>
</dbReference>
<sequence>MTWGKELWDQFDLIANHTNAGIDFVEKISKFVKERCEIETRYAKDLRKLVKSFLPKKKEEEEQIFSFQKAFIGVVKETDDLAGQHELIVESLTEKVYKEFHLLHNELKTERRKHLSEGKKVQDALEHSMKALEVSKKAFMKASEEAEAALQAFQKADQDMANSRLVIEKYKTTSVEKGQACERAREEYRNQLELTNNKQTLHYTNEMPAVFDELQKMDERRIQRTGELLTEYANVETKVIPIIQKCLDNIKDNGKSVNGQEDSKILIEQNKTAYEPPGDIPFEEFGKGQTLNRAPQSVEKKKVKKPGWFGGTKKNKKHGEFDDGKDQFSTPGQKIRTSKKKVSQLEAQVAQLKNSREGMEKMVDVYRQNPSLGDPNTIEQQLAENAKELDALSDDLYKYQCYLAALENKEAPPAPEKYSKATKAQPPPGPVTSNTDGTAPPPAPTPPPPPGMLVPPVEEPVDDEWGEDEEYENEEQCKVLYDFQGSNDGELTINEGDVLVIVEHDLDGSGWTKVMKNDEEGFVPSSYIEVI</sequence>
<proteinExistence type="predicted"/>
<organism evidence="8 9">
    <name type="scientific">Porites lobata</name>
    <dbReference type="NCBI Taxonomy" id="104759"/>
    <lineage>
        <taxon>Eukaryota</taxon>
        <taxon>Metazoa</taxon>
        <taxon>Cnidaria</taxon>
        <taxon>Anthozoa</taxon>
        <taxon>Hexacorallia</taxon>
        <taxon>Scleractinia</taxon>
        <taxon>Fungiina</taxon>
        <taxon>Poritidae</taxon>
        <taxon>Porites</taxon>
    </lineage>
</organism>
<dbReference type="InterPro" id="IPR057870">
    <property type="entry name" value="HR1_TOCA"/>
</dbReference>
<feature type="region of interest" description="Disordered" evidence="5">
    <location>
        <begin position="290"/>
        <end position="342"/>
    </location>
</feature>
<evidence type="ECO:0000259" key="6">
    <source>
        <dbReference type="PROSITE" id="PS50002"/>
    </source>
</evidence>
<dbReference type="SMART" id="SM00326">
    <property type="entry name" value="SH3"/>
    <property type="match status" value="1"/>
</dbReference>
<dbReference type="Proteomes" id="UP001159405">
    <property type="component" value="Unassembled WGS sequence"/>
</dbReference>
<keyword evidence="9" id="KW-1185">Reference proteome</keyword>
<protein>
    <submittedName>
        <fullName evidence="8">Uncharacterized protein</fullName>
    </submittedName>
</protein>
<gene>
    <name evidence="8" type="ORF">PLOB_00018911</name>
</gene>
<keyword evidence="1 3" id="KW-0728">SH3 domain</keyword>
<dbReference type="EMBL" id="CALNXK010000022">
    <property type="protein sequence ID" value="CAH3109920.1"/>
    <property type="molecule type" value="Genomic_DNA"/>
</dbReference>
<dbReference type="Gene3D" id="6.10.140.470">
    <property type="match status" value="1"/>
</dbReference>
<dbReference type="InterPro" id="IPR031160">
    <property type="entry name" value="F_BAR_dom"/>
</dbReference>
<dbReference type="Pfam" id="PF25610">
    <property type="entry name" value="HR1_TOCA"/>
    <property type="match status" value="1"/>
</dbReference>
<dbReference type="Gene3D" id="2.30.30.40">
    <property type="entry name" value="SH3 Domains"/>
    <property type="match status" value="1"/>
</dbReference>
<dbReference type="PANTHER" id="PTHR15735">
    <property type="entry name" value="FCH AND DOUBLE SH3 DOMAINS PROTEIN"/>
    <property type="match status" value="1"/>
</dbReference>